<dbReference type="InterPro" id="IPR032630">
    <property type="entry name" value="P_typ_ATPase_c"/>
</dbReference>
<dbReference type="PANTHER" id="PTHR24092">
    <property type="entry name" value="PROBABLE PHOSPHOLIPID-TRANSPORTING ATPASE"/>
    <property type="match status" value="1"/>
</dbReference>
<dbReference type="RefSeq" id="XP_067923907.1">
    <property type="nucleotide sequence ID" value="XM_068064114.1"/>
</dbReference>
<name>A0A2C6KP16_9APIC</name>
<evidence type="ECO:0000313" key="11">
    <source>
        <dbReference type="Proteomes" id="UP000221165"/>
    </source>
</evidence>
<accession>A0A2C6KP16</accession>
<feature type="region of interest" description="Disordered" evidence="7">
    <location>
        <begin position="756"/>
        <end position="803"/>
    </location>
</feature>
<evidence type="ECO:0000256" key="3">
    <source>
        <dbReference type="ARBA" id="ARBA00022723"/>
    </source>
</evidence>
<dbReference type="Proteomes" id="UP000221165">
    <property type="component" value="Unassembled WGS sequence"/>
</dbReference>
<feature type="compositionally biased region" description="Polar residues" evidence="7">
    <location>
        <begin position="129"/>
        <end position="138"/>
    </location>
</feature>
<feature type="non-terminal residue" evidence="10">
    <location>
        <position position="1"/>
    </location>
</feature>
<feature type="compositionally biased region" description="Low complexity" evidence="7">
    <location>
        <begin position="143"/>
        <end position="157"/>
    </location>
</feature>
<feature type="transmembrane region" description="Helical" evidence="8">
    <location>
        <begin position="647"/>
        <end position="668"/>
    </location>
</feature>
<feature type="compositionally biased region" description="Basic and acidic residues" evidence="7">
    <location>
        <begin position="158"/>
        <end position="168"/>
    </location>
</feature>
<dbReference type="GeneID" id="94427325"/>
<feature type="transmembrane region" description="Helical" evidence="8">
    <location>
        <begin position="601"/>
        <end position="626"/>
    </location>
</feature>
<dbReference type="Pfam" id="PF16212">
    <property type="entry name" value="PhoLip_ATPase_C"/>
    <property type="match status" value="1"/>
</dbReference>
<dbReference type="VEuPathDB" id="ToxoDB:CSUI_003919"/>
<dbReference type="InterPro" id="IPR023298">
    <property type="entry name" value="ATPase_P-typ_TM_dom_sf"/>
</dbReference>
<gene>
    <name evidence="10" type="ORF">CSUI_003919</name>
</gene>
<feature type="region of interest" description="Disordered" evidence="7">
    <location>
        <begin position="1"/>
        <end position="291"/>
    </location>
</feature>
<dbReference type="NCBIfam" id="TIGR01494">
    <property type="entry name" value="ATPase_P-type"/>
    <property type="match status" value="1"/>
</dbReference>
<protein>
    <submittedName>
        <fullName evidence="10">Phospholipid-translocating p-type flippase subfamily protein</fullName>
    </submittedName>
</protein>
<keyword evidence="6 8" id="KW-0472">Membrane</keyword>
<dbReference type="PANTHER" id="PTHR24092:SF150">
    <property type="entry name" value="PHOSPHOLIPID-TRANSPORTING ATPASE"/>
    <property type="match status" value="1"/>
</dbReference>
<keyword evidence="3" id="KW-0479">Metal-binding</keyword>
<feature type="compositionally biased region" description="Basic and acidic residues" evidence="7">
    <location>
        <begin position="96"/>
        <end position="110"/>
    </location>
</feature>
<evidence type="ECO:0000256" key="5">
    <source>
        <dbReference type="ARBA" id="ARBA00022989"/>
    </source>
</evidence>
<feature type="transmembrane region" description="Helical" evidence="8">
    <location>
        <begin position="473"/>
        <end position="489"/>
    </location>
</feature>
<dbReference type="GO" id="GO:0140326">
    <property type="term" value="F:ATPase-coupled intramembrane lipid transporter activity"/>
    <property type="evidence" value="ECO:0007669"/>
    <property type="project" value="TreeGrafter"/>
</dbReference>
<dbReference type="SUPFAM" id="SSF81665">
    <property type="entry name" value="Calcium ATPase, transmembrane domain M"/>
    <property type="match status" value="1"/>
</dbReference>
<reference evidence="10 11" key="1">
    <citation type="journal article" date="2017" name="Int. J. Parasitol.">
        <title>The genome of the protozoan parasite Cystoisospora suis and a reverse vaccinology approach to identify vaccine candidates.</title>
        <authorList>
            <person name="Palmieri N."/>
            <person name="Shrestha A."/>
            <person name="Ruttkowski B."/>
            <person name="Beck T."/>
            <person name="Vogl C."/>
            <person name="Tomley F."/>
            <person name="Blake D.P."/>
            <person name="Joachim A."/>
        </authorList>
    </citation>
    <scope>NUCLEOTIDE SEQUENCE [LARGE SCALE GENOMIC DNA]</scope>
    <source>
        <strain evidence="10 11">Wien I</strain>
    </source>
</reference>
<feature type="transmembrane region" description="Helical" evidence="8">
    <location>
        <begin position="445"/>
        <end position="466"/>
    </location>
</feature>
<evidence type="ECO:0000256" key="6">
    <source>
        <dbReference type="ARBA" id="ARBA00023136"/>
    </source>
</evidence>
<organism evidence="10 11">
    <name type="scientific">Cystoisospora suis</name>
    <dbReference type="NCBI Taxonomy" id="483139"/>
    <lineage>
        <taxon>Eukaryota</taxon>
        <taxon>Sar</taxon>
        <taxon>Alveolata</taxon>
        <taxon>Apicomplexa</taxon>
        <taxon>Conoidasida</taxon>
        <taxon>Coccidia</taxon>
        <taxon>Eucoccidiorida</taxon>
        <taxon>Eimeriorina</taxon>
        <taxon>Sarcocystidae</taxon>
        <taxon>Cystoisospora</taxon>
    </lineage>
</organism>
<dbReference type="InterPro" id="IPR036412">
    <property type="entry name" value="HAD-like_sf"/>
</dbReference>
<dbReference type="AlphaFoldDB" id="A0A2C6KP16"/>
<evidence type="ECO:0000256" key="8">
    <source>
        <dbReference type="SAM" id="Phobius"/>
    </source>
</evidence>
<dbReference type="GO" id="GO:0045332">
    <property type="term" value="P:phospholipid translocation"/>
    <property type="evidence" value="ECO:0007669"/>
    <property type="project" value="TreeGrafter"/>
</dbReference>
<keyword evidence="2 8" id="KW-0812">Transmembrane</keyword>
<dbReference type="InterPro" id="IPR023214">
    <property type="entry name" value="HAD_sf"/>
</dbReference>
<feature type="domain" description="P-type ATPase C-terminal" evidence="9">
    <location>
        <begin position="405"/>
        <end position="675"/>
    </location>
</feature>
<feature type="compositionally biased region" description="Basic and acidic residues" evidence="7">
    <location>
        <begin position="277"/>
        <end position="291"/>
    </location>
</feature>
<dbReference type="Gene3D" id="3.40.50.1000">
    <property type="entry name" value="HAD superfamily/HAD-like"/>
    <property type="match status" value="1"/>
</dbReference>
<dbReference type="GO" id="GO:0005524">
    <property type="term" value="F:ATP binding"/>
    <property type="evidence" value="ECO:0007669"/>
    <property type="project" value="InterPro"/>
</dbReference>
<evidence type="ECO:0000256" key="4">
    <source>
        <dbReference type="ARBA" id="ARBA00022842"/>
    </source>
</evidence>
<dbReference type="EMBL" id="MIGC01001767">
    <property type="protein sequence ID" value="PHJ22230.1"/>
    <property type="molecule type" value="Genomic_DNA"/>
</dbReference>
<evidence type="ECO:0000256" key="2">
    <source>
        <dbReference type="ARBA" id="ARBA00022692"/>
    </source>
</evidence>
<feature type="compositionally biased region" description="Low complexity" evidence="7">
    <location>
        <begin position="259"/>
        <end position="268"/>
    </location>
</feature>
<keyword evidence="5 8" id="KW-1133">Transmembrane helix</keyword>
<proteinExistence type="predicted"/>
<evidence type="ECO:0000256" key="7">
    <source>
        <dbReference type="SAM" id="MobiDB-lite"/>
    </source>
</evidence>
<evidence type="ECO:0000256" key="1">
    <source>
        <dbReference type="ARBA" id="ARBA00004141"/>
    </source>
</evidence>
<dbReference type="GO" id="GO:0016887">
    <property type="term" value="F:ATP hydrolysis activity"/>
    <property type="evidence" value="ECO:0007669"/>
    <property type="project" value="InterPro"/>
</dbReference>
<dbReference type="SUPFAM" id="SSF56784">
    <property type="entry name" value="HAD-like"/>
    <property type="match status" value="1"/>
</dbReference>
<keyword evidence="11" id="KW-1185">Reference proteome</keyword>
<feature type="transmembrane region" description="Helical" evidence="8">
    <location>
        <begin position="539"/>
        <end position="563"/>
    </location>
</feature>
<comment type="subcellular location">
    <subcellularLocation>
        <location evidence="1">Membrane</location>
        <topology evidence="1">Multi-pass membrane protein</topology>
    </subcellularLocation>
</comment>
<evidence type="ECO:0000313" key="10">
    <source>
        <dbReference type="EMBL" id="PHJ22230.1"/>
    </source>
</evidence>
<sequence length="803" mass="87961">LESRPSEVSDVSETLVRARSTSGHGGAAYVRPQVKQGGARSRNRGSGGARGSARCGSCLAGAVKHRSRCGGGKAEDDGRRHKRLSPAQVEDIVQEYLEHFDKSSEENGKDKTRRARSSRSRGNAKPASAPTSTVSQGGMSWAGTSGSRRSRKASSSGELRKEKKDDHAVPFIPSLRRSNDQSDGKRPSLPCGALPPVLEQGASPESPDNKTTQGDVDNTGLANDHEQSESSRQVQATVEHGSVRADLGRGGMSTEFHSRSSLGSGRLGSKIEAPLTSKKERETESLRERSIAGKKVNGGAGTEVMTEAAVEGYEACAITITGEALTHALSTAENRRYFFGLANLCSTVIACRVSPKQKSEVVTQCKRYQSGTVSLGIGDGANDVGMLVAANVGVGIQGKEGLQAVRAADFAIGEFKFVRNLMFCHGREALRRNAFQMYQTIFKNVVFGLADFFFAFLSVFAATDLFNPWLKQLYNVLYTCIPVVLFTVFDRQLPYDVLFQTPVLYPAFSIACRSPSSACPVYTELGVNMFAGSRTFWKWFIFGFYTSAALVYFPIYGMGWAFTYTNAEGVITFPLAYEGSVVFWSIIVACNLVMVPFMHTWFWFIWLGIFVNFAFWILSLVICPRLPADFCKELCGALEATHQDTRYYFSFLLAVFIALLPQYLIWFIKVTFRPSAPCVIRERIAKGVFDVVIAPRGGQKMVVVVPKKVSNEWRGFAFAEQDRTRWGQHRRSMRAFLDDQSSSFLALAGSPGVPVDPAIGPPPTSLRFNAVDGSCSSESTDTRLSRSFSKGNSRRLSKEEVGS</sequence>
<dbReference type="GO" id="GO:0005886">
    <property type="term" value="C:plasma membrane"/>
    <property type="evidence" value="ECO:0007669"/>
    <property type="project" value="TreeGrafter"/>
</dbReference>
<dbReference type="InterPro" id="IPR001757">
    <property type="entry name" value="P_typ_ATPase"/>
</dbReference>
<comment type="caution">
    <text evidence="10">The sequence shown here is derived from an EMBL/GenBank/DDBJ whole genome shotgun (WGS) entry which is preliminary data.</text>
</comment>
<feature type="compositionally biased region" description="Basic and acidic residues" evidence="7">
    <location>
        <begin position="177"/>
        <end position="186"/>
    </location>
</feature>
<keyword evidence="4" id="KW-0460">Magnesium</keyword>
<dbReference type="GO" id="GO:0046872">
    <property type="term" value="F:metal ion binding"/>
    <property type="evidence" value="ECO:0007669"/>
    <property type="project" value="UniProtKB-KW"/>
</dbReference>
<feature type="transmembrane region" description="Helical" evidence="8">
    <location>
        <begin position="575"/>
        <end position="595"/>
    </location>
</feature>
<evidence type="ECO:0000259" key="9">
    <source>
        <dbReference type="Pfam" id="PF16212"/>
    </source>
</evidence>
<dbReference type="OrthoDB" id="397106at2759"/>